<accession>A0ABN2P9B2</accession>
<keyword evidence="4" id="KW-0720">Serine protease</keyword>
<sequence length="441" mass="45791">MGKSHSTRVRRLTAAGATLLLAGSLAAAITAPAGAADGDRADGAAGGAAARGAEVLVRRAPASGEVVVTAGPARESAGLSPAAMRDLRRYAAQSGEDYDALVAAHRGVDEFAAYAQGFEARRPDLYTTSGLDEDGKWVQTTRRPGAAEMARIERLGMDVRVEYGAPASSAELEALAEDLIDSVDAAPGLVESAEASYDDVSRRMVLSYTPADSAPAARVDSTVEGAVAEAVAPADGALPLPVATREVDVDLLQEATIQGGGNLNFQGGAACTAGFTAVRKGKRGVLTARHCPNKMTYGKRRGLIANTAVQTTKKRFDLQWHRTRVENGHQTGVKFRNSRSTTRVVRKAANAPRGSVVCHWGRTSGYSCAKVRATNRCVSLSGQKTCGLDATNRYISAPGDSGGPWFLGNTARGIHAGGGGSTSLFTRIGKAGALGARVLTR</sequence>
<dbReference type="Pfam" id="PF00089">
    <property type="entry name" value="Trypsin"/>
    <property type="match status" value="1"/>
</dbReference>
<evidence type="ECO:0000256" key="4">
    <source>
        <dbReference type="ARBA" id="ARBA00022825"/>
    </source>
</evidence>
<dbReference type="Proteomes" id="UP001501612">
    <property type="component" value="Unassembled WGS sequence"/>
</dbReference>
<dbReference type="PRINTS" id="PR00861">
    <property type="entry name" value="ALYTICPTASE"/>
</dbReference>
<keyword evidence="6" id="KW-0732">Signal</keyword>
<keyword evidence="5" id="KW-1015">Disulfide bond</keyword>
<dbReference type="RefSeq" id="WP_344005523.1">
    <property type="nucleotide sequence ID" value="NZ_BAAAMY010000004.1"/>
</dbReference>
<keyword evidence="2 8" id="KW-0645">Protease</keyword>
<proteinExistence type="inferred from homology"/>
<name>A0ABN2P9B2_9ACTN</name>
<dbReference type="CDD" id="cd21112">
    <property type="entry name" value="alphaLP-like"/>
    <property type="match status" value="1"/>
</dbReference>
<dbReference type="InterPro" id="IPR043504">
    <property type="entry name" value="Peptidase_S1_PA_chymotrypsin"/>
</dbReference>
<evidence type="ECO:0000256" key="3">
    <source>
        <dbReference type="ARBA" id="ARBA00022801"/>
    </source>
</evidence>
<gene>
    <name evidence="8" type="ORF">GCM10009737_13900</name>
</gene>
<evidence type="ECO:0000313" key="8">
    <source>
        <dbReference type="EMBL" id="GAA1913797.1"/>
    </source>
</evidence>
<keyword evidence="3" id="KW-0378">Hydrolase</keyword>
<protein>
    <submittedName>
        <fullName evidence="8">Alpha-lytic protease prodomain-containing protein</fullName>
    </submittedName>
</protein>
<feature type="domain" description="Peptidase S1" evidence="7">
    <location>
        <begin position="279"/>
        <end position="422"/>
    </location>
</feature>
<dbReference type="InterPro" id="IPR009003">
    <property type="entry name" value="Peptidase_S1_PA"/>
</dbReference>
<evidence type="ECO:0000256" key="6">
    <source>
        <dbReference type="SAM" id="SignalP"/>
    </source>
</evidence>
<evidence type="ECO:0000256" key="5">
    <source>
        <dbReference type="ARBA" id="ARBA00023157"/>
    </source>
</evidence>
<dbReference type="EMBL" id="BAAAMY010000004">
    <property type="protein sequence ID" value="GAA1913797.1"/>
    <property type="molecule type" value="Genomic_DNA"/>
</dbReference>
<reference evidence="8 9" key="1">
    <citation type="journal article" date="2019" name="Int. J. Syst. Evol. Microbiol.">
        <title>The Global Catalogue of Microorganisms (GCM) 10K type strain sequencing project: providing services to taxonomists for standard genome sequencing and annotation.</title>
        <authorList>
            <consortium name="The Broad Institute Genomics Platform"/>
            <consortium name="The Broad Institute Genome Sequencing Center for Infectious Disease"/>
            <person name="Wu L."/>
            <person name="Ma J."/>
        </authorList>
    </citation>
    <scope>NUCLEOTIDE SEQUENCE [LARGE SCALE GENOMIC DNA]</scope>
    <source>
        <strain evidence="8 9">JCM 14046</strain>
    </source>
</reference>
<comment type="caution">
    <text evidence="8">The sequence shown here is derived from an EMBL/GenBank/DDBJ whole genome shotgun (WGS) entry which is preliminary data.</text>
</comment>
<comment type="similarity">
    <text evidence="1">Belongs to the peptidase S1 family.</text>
</comment>
<feature type="chain" id="PRO_5045116129" evidence="6">
    <location>
        <begin position="36"/>
        <end position="441"/>
    </location>
</feature>
<feature type="signal peptide" evidence="6">
    <location>
        <begin position="1"/>
        <end position="35"/>
    </location>
</feature>
<keyword evidence="9" id="KW-1185">Reference proteome</keyword>
<dbReference type="GO" id="GO:0008233">
    <property type="term" value="F:peptidase activity"/>
    <property type="evidence" value="ECO:0007669"/>
    <property type="project" value="UniProtKB-KW"/>
</dbReference>
<evidence type="ECO:0000256" key="1">
    <source>
        <dbReference type="ARBA" id="ARBA00007664"/>
    </source>
</evidence>
<dbReference type="SUPFAM" id="SSF50494">
    <property type="entry name" value="Trypsin-like serine proteases"/>
    <property type="match status" value="1"/>
</dbReference>
<dbReference type="InterPro" id="IPR001254">
    <property type="entry name" value="Trypsin_dom"/>
</dbReference>
<evidence type="ECO:0000256" key="2">
    <source>
        <dbReference type="ARBA" id="ARBA00022670"/>
    </source>
</evidence>
<dbReference type="GO" id="GO:0006508">
    <property type="term" value="P:proteolysis"/>
    <property type="evidence" value="ECO:0007669"/>
    <property type="project" value="UniProtKB-KW"/>
</dbReference>
<dbReference type="Gene3D" id="2.40.10.10">
    <property type="entry name" value="Trypsin-like serine proteases"/>
    <property type="match status" value="2"/>
</dbReference>
<evidence type="ECO:0000259" key="7">
    <source>
        <dbReference type="Pfam" id="PF00089"/>
    </source>
</evidence>
<evidence type="ECO:0000313" key="9">
    <source>
        <dbReference type="Proteomes" id="UP001501612"/>
    </source>
</evidence>
<organism evidence="8 9">
    <name type="scientific">Nocardioides lentus</name>
    <dbReference type="NCBI Taxonomy" id="338077"/>
    <lineage>
        <taxon>Bacteria</taxon>
        <taxon>Bacillati</taxon>
        <taxon>Actinomycetota</taxon>
        <taxon>Actinomycetes</taxon>
        <taxon>Propionibacteriales</taxon>
        <taxon>Nocardioidaceae</taxon>
        <taxon>Nocardioides</taxon>
    </lineage>
</organism>
<dbReference type="InterPro" id="IPR001316">
    <property type="entry name" value="Pept_S1A_streptogrisin"/>
</dbReference>